<keyword evidence="2" id="KW-0813">Transport</keyword>
<dbReference type="Gene3D" id="3.40.190.10">
    <property type="entry name" value="Periplasmic binding protein-like II"/>
    <property type="match status" value="2"/>
</dbReference>
<sequence>MSGIPRRALRAGGVVAAAALVLTGCLQNPNAGGGGSGAAGAAGGFIDGGTADGDKVVTILGAFGGDEEKNFNASLADFEKSSGIDIQYTSDQDFTTTIKQKVNSGDAPDIGLFPQPGGMLEFASQKKVWPIDTYLDYDKLQSTLLPGFLDAGRYKGRVYGAPMRNAVKSIVWYPKAAYEKGGWTTSPETIQQLQTDVADKIIATGVTPWCIGWGSDQATGWVGTDWVEELMLRMYGPDVYDQWTSHRIPFNDPRVVKALDEAAKFNKDPKMVLGGTKGVLNTPFGDAMTPAFSNPPKCYLHRQGNFATTFYPKNVQADLDNQVGIYVFPKFEGGYDGQAILGGGDLAALFNGTDPDAQKVMQFLTSDQFGGPWAKAGGWLSPHKTFDLSNYPNETTKKIAEIANKANVLRFDGSDLMPKAVGSGTFWTEMVKWESGQSSKQTADNIEASWPKS</sequence>
<proteinExistence type="inferred from homology"/>
<reference evidence="3 4" key="1">
    <citation type="submission" date="2019-06" db="EMBL/GenBank/DDBJ databases">
        <title>Genome sequencing of plant associated microbes to promote plant fitness in Sorghum bicolor and Oryza sativa.</title>
        <authorList>
            <person name="Coleman-Derr D."/>
        </authorList>
    </citation>
    <scope>NUCLEOTIDE SEQUENCE [LARGE SCALE GENOMIC DNA]</scope>
    <source>
        <strain evidence="3 4">KV-663</strain>
    </source>
</reference>
<evidence type="ECO:0000256" key="1">
    <source>
        <dbReference type="ARBA" id="ARBA00008520"/>
    </source>
</evidence>
<dbReference type="PANTHER" id="PTHR43649:SF29">
    <property type="entry name" value="OSMOPROTECTIVE COMPOUNDS-BINDING PROTEIN GGTB"/>
    <property type="match status" value="1"/>
</dbReference>
<keyword evidence="4" id="KW-1185">Reference proteome</keyword>
<dbReference type="PROSITE" id="PS51257">
    <property type="entry name" value="PROKAR_LIPOPROTEIN"/>
    <property type="match status" value="1"/>
</dbReference>
<evidence type="ECO:0000256" key="2">
    <source>
        <dbReference type="ARBA" id="ARBA00022448"/>
    </source>
</evidence>
<dbReference type="InterPro" id="IPR050490">
    <property type="entry name" value="Bact_solute-bd_prot1"/>
</dbReference>
<comment type="similarity">
    <text evidence="1">Belongs to the bacterial solute-binding protein 1 family.</text>
</comment>
<organism evidence="3 4">
    <name type="scientific">Humibacillus xanthopallidus</name>
    <dbReference type="NCBI Taxonomy" id="412689"/>
    <lineage>
        <taxon>Bacteria</taxon>
        <taxon>Bacillati</taxon>
        <taxon>Actinomycetota</taxon>
        <taxon>Actinomycetes</taxon>
        <taxon>Micrococcales</taxon>
        <taxon>Intrasporangiaceae</taxon>
        <taxon>Humibacillus</taxon>
    </lineage>
</organism>
<name>A0A543HUU3_9MICO</name>
<dbReference type="SUPFAM" id="SSF53850">
    <property type="entry name" value="Periplasmic binding protein-like II"/>
    <property type="match status" value="1"/>
</dbReference>
<accession>A0A543HUU3</accession>
<evidence type="ECO:0000313" key="4">
    <source>
        <dbReference type="Proteomes" id="UP000316747"/>
    </source>
</evidence>
<protein>
    <submittedName>
        <fullName evidence="3">Glucosylglycerol-binding protein</fullName>
    </submittedName>
</protein>
<evidence type="ECO:0000313" key="3">
    <source>
        <dbReference type="EMBL" id="TQM62137.1"/>
    </source>
</evidence>
<dbReference type="EMBL" id="VFPM01000002">
    <property type="protein sequence ID" value="TQM62137.1"/>
    <property type="molecule type" value="Genomic_DNA"/>
</dbReference>
<dbReference type="RefSeq" id="WP_185749019.1">
    <property type="nucleotide sequence ID" value="NZ_VFPM01000002.1"/>
</dbReference>
<gene>
    <name evidence="3" type="ORF">FBY41_2165</name>
</gene>
<dbReference type="PANTHER" id="PTHR43649">
    <property type="entry name" value="ARABINOSE-BINDING PROTEIN-RELATED"/>
    <property type="match status" value="1"/>
</dbReference>
<dbReference type="AlphaFoldDB" id="A0A543HUU3"/>
<comment type="caution">
    <text evidence="3">The sequence shown here is derived from an EMBL/GenBank/DDBJ whole genome shotgun (WGS) entry which is preliminary data.</text>
</comment>
<dbReference type="Proteomes" id="UP000316747">
    <property type="component" value="Unassembled WGS sequence"/>
</dbReference>